<reference evidence="4 5" key="1">
    <citation type="submission" date="2017-05" db="EMBL/GenBank/DDBJ databases">
        <title>Complete and WGS of Bordetella genogroups.</title>
        <authorList>
            <person name="Spilker T."/>
            <person name="LiPuma J."/>
        </authorList>
    </citation>
    <scope>NUCLEOTIDE SEQUENCE [LARGE SCALE GENOMIC DNA]</scope>
    <source>
        <strain evidence="4 5">AU17610</strain>
    </source>
</reference>
<evidence type="ECO:0000313" key="5">
    <source>
        <dbReference type="Proteomes" id="UP000217005"/>
    </source>
</evidence>
<dbReference type="Pfam" id="PF13584">
    <property type="entry name" value="BatD"/>
    <property type="match status" value="1"/>
</dbReference>
<dbReference type="OrthoDB" id="5293418at2"/>
<dbReference type="RefSeq" id="WP_094826355.1">
    <property type="nucleotide sequence ID" value="NZ_NEVL01000003.1"/>
</dbReference>
<feature type="chain" id="PRO_5013328903" description="Protein BatD" evidence="3">
    <location>
        <begin position="23"/>
        <end position="440"/>
    </location>
</feature>
<dbReference type="PANTHER" id="PTHR40940:SF1">
    <property type="entry name" value="PROTEIN BATD"/>
    <property type="match status" value="1"/>
</dbReference>
<comment type="caution">
    <text evidence="4">The sequence shown here is derived from an EMBL/GenBank/DDBJ whole genome shotgun (WGS) entry which is preliminary data.</text>
</comment>
<protein>
    <recommendedName>
        <fullName evidence="6">Protein BatD</fullName>
    </recommendedName>
</protein>
<evidence type="ECO:0000313" key="4">
    <source>
        <dbReference type="EMBL" id="OZI35546.1"/>
    </source>
</evidence>
<evidence type="ECO:0000256" key="3">
    <source>
        <dbReference type="SAM" id="SignalP"/>
    </source>
</evidence>
<evidence type="ECO:0000256" key="1">
    <source>
        <dbReference type="SAM" id="MobiDB-lite"/>
    </source>
</evidence>
<dbReference type="EMBL" id="NEVL01000003">
    <property type="protein sequence ID" value="OZI35546.1"/>
    <property type="molecule type" value="Genomic_DNA"/>
</dbReference>
<organism evidence="4 5">
    <name type="scientific">Bordetella genomosp. 1</name>
    <dbReference type="NCBI Taxonomy" id="1395607"/>
    <lineage>
        <taxon>Bacteria</taxon>
        <taxon>Pseudomonadati</taxon>
        <taxon>Pseudomonadota</taxon>
        <taxon>Betaproteobacteria</taxon>
        <taxon>Burkholderiales</taxon>
        <taxon>Alcaligenaceae</taxon>
        <taxon>Bordetella</taxon>
    </lineage>
</organism>
<keyword evidence="2" id="KW-0472">Membrane</keyword>
<keyword evidence="3" id="KW-0732">Signal</keyword>
<proteinExistence type="predicted"/>
<keyword evidence="2" id="KW-0812">Transmembrane</keyword>
<dbReference type="PANTHER" id="PTHR40940">
    <property type="entry name" value="PROTEIN BATD-RELATED"/>
    <property type="match status" value="1"/>
</dbReference>
<feature type="signal peptide" evidence="3">
    <location>
        <begin position="1"/>
        <end position="22"/>
    </location>
</feature>
<feature type="region of interest" description="Disordered" evidence="1">
    <location>
        <begin position="415"/>
        <end position="440"/>
    </location>
</feature>
<name>A0A261SDV8_9BORD</name>
<dbReference type="InterPro" id="IPR025738">
    <property type="entry name" value="BatD"/>
</dbReference>
<dbReference type="Proteomes" id="UP000217005">
    <property type="component" value="Unassembled WGS sequence"/>
</dbReference>
<dbReference type="AlphaFoldDB" id="A0A261SDV8"/>
<keyword evidence="2" id="KW-1133">Transmembrane helix</keyword>
<feature type="compositionally biased region" description="Low complexity" evidence="1">
    <location>
        <begin position="420"/>
        <end position="440"/>
    </location>
</feature>
<accession>A0A261SDV8</accession>
<gene>
    <name evidence="4" type="ORF">CEG14_10745</name>
</gene>
<sequence>MMRLAILLLLCVAVAGPSGARAEDAAPRLQVRASLDGAVVAGGTVRLTLDVMTSTWFVQPPQLPALTLPGVLVTPPGGQARIVRGEADGVALNGLQYVYVLSPTQAGEFTIPALAVTAGLGQASAPVTASSAPLTLRVGAAAGTGVVAQTLHATQSFTPSAQPLPQGGRIRRSVTLRADGAQAMLIPPTVFGDIAGLRRYPREAEVRNLTDGHGGFNGGERTDSVDYVAERAGTVTLPPLSVQWRDAAGQPRTLTLAGASFEVTAAPARADPFPLASAPQAGAGGLHVPRAWLHAGAAGLLLALAAWLGWPALRRAAMGLRAATRRRLARWRASERYAWGRLRHALRGQAPDRYGALYRWLARAGAFGSLRQAAAAVNDTAAGDQILAADFGPRPDPAGALALLRAQTPRWRRAWRRHAAPTPALPDLNPAAAPAPGDRS</sequence>
<evidence type="ECO:0000256" key="2">
    <source>
        <dbReference type="SAM" id="Phobius"/>
    </source>
</evidence>
<evidence type="ECO:0008006" key="6">
    <source>
        <dbReference type="Google" id="ProtNLM"/>
    </source>
</evidence>
<feature type="transmembrane region" description="Helical" evidence="2">
    <location>
        <begin position="291"/>
        <end position="313"/>
    </location>
</feature>